<sequence>MTGPRYFHFQDQRHVREFSERDSGRRTAAAWRRFPLCRAAQRSEQKAGRLVDGRARRAAGDAGSMAGHCAAGRGRCAGNCRHLDHGSGCGLDPVPDRRDANVPQFLGPSRTGSRVPHQWRRQQCCFGWWVPGADRAGHIGGRAAAAVQPKARRDLFRFAMRFGFFDFTHVFIPKPVPTFGRHALGREP</sequence>
<gene>
    <name evidence="1" type="ORF">MPL1032_110042</name>
</gene>
<organism evidence="1 2">
    <name type="scientific">Mesorhizobium plurifarium</name>
    <dbReference type="NCBI Taxonomy" id="69974"/>
    <lineage>
        <taxon>Bacteria</taxon>
        <taxon>Pseudomonadati</taxon>
        <taxon>Pseudomonadota</taxon>
        <taxon>Alphaproteobacteria</taxon>
        <taxon>Hyphomicrobiales</taxon>
        <taxon>Phyllobacteriaceae</taxon>
        <taxon>Mesorhizobium</taxon>
    </lineage>
</organism>
<reference evidence="2" key="1">
    <citation type="submission" date="2014-08" db="EMBL/GenBank/DDBJ databases">
        <authorList>
            <person name="Edwards T."/>
        </authorList>
    </citation>
    <scope>NUCLEOTIDE SEQUENCE [LARGE SCALE GENOMIC DNA]</scope>
</reference>
<dbReference type="AlphaFoldDB" id="A0A0K2VPX6"/>
<name>A0A0K2VPX6_MESPL</name>
<evidence type="ECO:0000313" key="1">
    <source>
        <dbReference type="EMBL" id="CDX50297.1"/>
    </source>
</evidence>
<evidence type="ECO:0000313" key="2">
    <source>
        <dbReference type="Proteomes" id="UP000182888"/>
    </source>
</evidence>
<dbReference type="Proteomes" id="UP000182888">
    <property type="component" value="Unassembled WGS sequence"/>
</dbReference>
<accession>A0A0K2VPX6</accession>
<dbReference type="EMBL" id="CCND01000003">
    <property type="protein sequence ID" value="CDX50297.1"/>
    <property type="molecule type" value="Genomic_DNA"/>
</dbReference>
<proteinExistence type="predicted"/>
<protein>
    <submittedName>
        <fullName evidence="1">Uncharacterized protein</fullName>
    </submittedName>
</protein>